<evidence type="ECO:0000313" key="2">
    <source>
        <dbReference type="EMBL" id="KAK8868131.1"/>
    </source>
</evidence>
<proteinExistence type="predicted"/>
<feature type="transmembrane region" description="Helical" evidence="1">
    <location>
        <begin position="32"/>
        <end position="49"/>
    </location>
</feature>
<keyword evidence="1" id="KW-0812">Transmembrane</keyword>
<comment type="caution">
    <text evidence="2">The sequence shown here is derived from an EMBL/GenBank/DDBJ whole genome shotgun (WGS) entry which is preliminary data.</text>
</comment>
<reference evidence="2 3" key="1">
    <citation type="journal article" date="2024" name="IMA Fungus">
        <title>Apiospora arundinis, a panoply of carbohydrate-active enzymes and secondary metabolites.</title>
        <authorList>
            <person name="Sorensen T."/>
            <person name="Petersen C."/>
            <person name="Muurmann A.T."/>
            <person name="Christiansen J.V."/>
            <person name="Brundto M.L."/>
            <person name="Overgaard C.K."/>
            <person name="Boysen A.T."/>
            <person name="Wollenberg R.D."/>
            <person name="Larsen T.O."/>
            <person name="Sorensen J.L."/>
            <person name="Nielsen K.L."/>
            <person name="Sondergaard T.E."/>
        </authorList>
    </citation>
    <scope>NUCLEOTIDE SEQUENCE [LARGE SCALE GENOMIC DNA]</scope>
    <source>
        <strain evidence="2 3">AAU 773</strain>
    </source>
</reference>
<evidence type="ECO:0008006" key="4">
    <source>
        <dbReference type="Google" id="ProtNLM"/>
    </source>
</evidence>
<gene>
    <name evidence="2" type="ORF">PGQ11_006709</name>
</gene>
<keyword evidence="1" id="KW-0472">Membrane</keyword>
<organism evidence="2 3">
    <name type="scientific">Apiospora arundinis</name>
    <dbReference type="NCBI Taxonomy" id="335852"/>
    <lineage>
        <taxon>Eukaryota</taxon>
        <taxon>Fungi</taxon>
        <taxon>Dikarya</taxon>
        <taxon>Ascomycota</taxon>
        <taxon>Pezizomycotina</taxon>
        <taxon>Sordariomycetes</taxon>
        <taxon>Xylariomycetidae</taxon>
        <taxon>Amphisphaeriales</taxon>
        <taxon>Apiosporaceae</taxon>
        <taxon>Apiospora</taxon>
    </lineage>
</organism>
<sequence length="224" mass="24174">MLILILILIFILIFILILVRIFLPVGPVTDGQGVPLAGFNFACLTIAVLRRRMIQWVRYHLDETVVEASAASSPSIHHLIPSPLPPVLHGSSSSKHKTYRKIVTLAWNILLSLEEDVLADPLLDTPNAHEAIVVGPGDVDLRAQVSELLDRPLVNDGCLEGDVRVVIEEFEADVVASDGPILDLGPVEGVHVATRPLAALLGDGLRALHLHLGPHAGQQAEKGE</sequence>
<feature type="transmembrane region" description="Helical" evidence="1">
    <location>
        <begin position="5"/>
        <end position="26"/>
    </location>
</feature>
<evidence type="ECO:0000313" key="3">
    <source>
        <dbReference type="Proteomes" id="UP001390339"/>
    </source>
</evidence>
<dbReference type="EMBL" id="JAPCWZ010000004">
    <property type="protein sequence ID" value="KAK8868131.1"/>
    <property type="molecule type" value="Genomic_DNA"/>
</dbReference>
<dbReference type="Proteomes" id="UP001390339">
    <property type="component" value="Unassembled WGS sequence"/>
</dbReference>
<evidence type="ECO:0000256" key="1">
    <source>
        <dbReference type="SAM" id="Phobius"/>
    </source>
</evidence>
<keyword evidence="3" id="KW-1185">Reference proteome</keyword>
<keyword evidence="1" id="KW-1133">Transmembrane helix</keyword>
<name>A0ABR2ITM8_9PEZI</name>
<protein>
    <recommendedName>
        <fullName evidence="4">Secreted protein</fullName>
    </recommendedName>
</protein>
<accession>A0ABR2ITM8</accession>